<evidence type="ECO:0000256" key="2">
    <source>
        <dbReference type="ARBA" id="ARBA00004496"/>
    </source>
</evidence>
<keyword evidence="8" id="KW-0547">Nucleotide-binding</keyword>
<evidence type="ECO:0000313" key="16">
    <source>
        <dbReference type="Ensembl" id="ENSENLP00000051646.1"/>
    </source>
</evidence>
<evidence type="ECO:0000256" key="13">
    <source>
        <dbReference type="SAM" id="MobiDB-lite"/>
    </source>
</evidence>
<dbReference type="PROSITE" id="PS50053">
    <property type="entry name" value="UBIQUITIN_2"/>
    <property type="match status" value="1"/>
</dbReference>
<comment type="catalytic activity">
    <reaction evidence="12">
        <text>L-seryl-[I-kappa-B protein] + ATP = O-phospho-L-seryl-[I-kappa-B protein] + ADP + H(+)</text>
        <dbReference type="Rhea" id="RHEA:19073"/>
        <dbReference type="Rhea" id="RHEA-COMP:13698"/>
        <dbReference type="Rhea" id="RHEA-COMP:13699"/>
        <dbReference type="ChEBI" id="CHEBI:15378"/>
        <dbReference type="ChEBI" id="CHEBI:29999"/>
        <dbReference type="ChEBI" id="CHEBI:30616"/>
        <dbReference type="ChEBI" id="CHEBI:83421"/>
        <dbReference type="ChEBI" id="CHEBI:456216"/>
        <dbReference type="EC" id="2.7.11.10"/>
    </reaction>
</comment>
<organism evidence="16 17">
    <name type="scientific">Echeneis naucrates</name>
    <name type="common">Live sharksucker</name>
    <dbReference type="NCBI Taxonomy" id="173247"/>
    <lineage>
        <taxon>Eukaryota</taxon>
        <taxon>Metazoa</taxon>
        <taxon>Chordata</taxon>
        <taxon>Craniata</taxon>
        <taxon>Vertebrata</taxon>
        <taxon>Euteleostomi</taxon>
        <taxon>Actinopterygii</taxon>
        <taxon>Neopterygii</taxon>
        <taxon>Teleostei</taxon>
        <taxon>Neoteleostei</taxon>
        <taxon>Acanthomorphata</taxon>
        <taxon>Carangaria</taxon>
        <taxon>Carangiformes</taxon>
        <taxon>Echeneidae</taxon>
        <taxon>Echeneis</taxon>
    </lineage>
</organism>
<dbReference type="InterPro" id="IPR029071">
    <property type="entry name" value="Ubiquitin-like_domsf"/>
</dbReference>
<dbReference type="FunFam" id="1.10.510.10:FF:000147">
    <property type="entry name" value="Inhibitor of nuclear factor kappa-B kinase subunit beta"/>
    <property type="match status" value="1"/>
</dbReference>
<dbReference type="InterPro" id="IPR051180">
    <property type="entry name" value="IKK"/>
</dbReference>
<dbReference type="Ensembl" id="ENSENLT00000052901.1">
    <property type="protein sequence ID" value="ENSENLP00000051646.1"/>
    <property type="gene ID" value="ENSENLG00000021630.1"/>
</dbReference>
<evidence type="ECO:0000256" key="10">
    <source>
        <dbReference type="ARBA" id="ARBA00022840"/>
    </source>
</evidence>
<evidence type="ECO:0000256" key="7">
    <source>
        <dbReference type="ARBA" id="ARBA00022679"/>
    </source>
</evidence>
<reference evidence="16" key="2">
    <citation type="submission" date="2025-08" db="UniProtKB">
        <authorList>
            <consortium name="Ensembl"/>
        </authorList>
    </citation>
    <scope>IDENTIFICATION</scope>
</reference>
<dbReference type="InterPro" id="IPR000626">
    <property type="entry name" value="Ubiquitin-like_dom"/>
</dbReference>
<evidence type="ECO:0000259" key="14">
    <source>
        <dbReference type="PROSITE" id="PS50011"/>
    </source>
</evidence>
<dbReference type="GO" id="GO:0005634">
    <property type="term" value="C:nucleus"/>
    <property type="evidence" value="ECO:0007669"/>
    <property type="project" value="UniProtKB-SubCell"/>
</dbReference>
<evidence type="ECO:0000259" key="15">
    <source>
        <dbReference type="PROSITE" id="PS50053"/>
    </source>
</evidence>
<evidence type="ECO:0000256" key="8">
    <source>
        <dbReference type="ARBA" id="ARBA00022741"/>
    </source>
</evidence>
<dbReference type="SMART" id="SM00220">
    <property type="entry name" value="S_TKc"/>
    <property type="match status" value="1"/>
</dbReference>
<dbReference type="InterPro" id="IPR008271">
    <property type="entry name" value="Ser/Thr_kinase_AS"/>
</dbReference>
<comment type="subcellular location">
    <subcellularLocation>
        <location evidence="2">Cytoplasm</location>
    </subcellularLocation>
    <subcellularLocation>
        <location evidence="1">Nucleus</location>
    </subcellularLocation>
</comment>
<dbReference type="GO" id="GO:0005524">
    <property type="term" value="F:ATP binding"/>
    <property type="evidence" value="ECO:0007669"/>
    <property type="project" value="UniProtKB-KW"/>
</dbReference>
<dbReference type="PANTHER" id="PTHR22969:SF7">
    <property type="entry name" value="INHIBITOR OF NUCLEAR FACTOR KAPPA-B KINASE SUBUNIT BETA"/>
    <property type="match status" value="1"/>
</dbReference>
<evidence type="ECO:0000256" key="5">
    <source>
        <dbReference type="ARBA" id="ARBA00022527"/>
    </source>
</evidence>
<keyword evidence="4" id="KW-0963">Cytoplasm</keyword>
<name>A0A665X6U3_ECHNA</name>
<dbReference type="Gene3D" id="3.10.20.90">
    <property type="entry name" value="Phosphatidylinositol 3-kinase Catalytic Subunit, Chain A, domain 1"/>
    <property type="match status" value="1"/>
</dbReference>
<dbReference type="Pfam" id="PF00069">
    <property type="entry name" value="Pkinase"/>
    <property type="match status" value="1"/>
</dbReference>
<sequence>SLRVLFCSFQDTNEQIAIKQCRQELSERNKERWCLEIQIMRRLDHVNVVAAREVPDGMQRSVATNDLPLLAMEYCQGGDLRKVEACDISGTASSALTYLHKKRIIHRDLKPENIVLQQGEKRLIHKIIDLGYAKELDQSSLCTSFVGTLQYLAPELIERQKYTVTVDYWSFGTLVFECITGFRPFLPTWQPVPWHNKVRLKQDDDIVVYEHLSGDLCFSKHIPQPNDLNCLLLEKVEGWLQLMLKWSAQERGKCPDTTPRNCFDILDDILQLKLVHVLNMMSAKILTYSVSDNETVADLQLRIEKDTDIPAANQELLLEAGLALEPNGLATQISIDYTEIDGRRTDVPLVFLFDRWSCSYEPQFAPRTLPENIRFVQNDPKHLLAYSPLRRTCGQAWHTIRSLKEDWQRLQQGQKAAIMSLLRHNSSLSKQKNEMVSMHQRLMAKLDFFTTSLHIDMDKYQEQTATGIASEKLLCVWREMEQTAVSCGQVEMTVSACEEMMQLQPDIVDVQRQPWRSGEALDTLEGKAMELFRKLREKPRDQRCSGDSQEVVRLVLQAVQFYEKKLRDFYTHLSKTAVCRHRVMELLPKVEGVVQKMAESEQVLMSLQEKRQRELWNLLKVACSKVRSPVSGSPDGLRTPSSVPPLLTPRQSLQQL</sequence>
<feature type="domain" description="Protein kinase" evidence="14">
    <location>
        <begin position="1"/>
        <end position="263"/>
    </location>
</feature>
<dbReference type="PANTHER" id="PTHR22969">
    <property type="entry name" value="IKB KINASE"/>
    <property type="match status" value="1"/>
</dbReference>
<protein>
    <recommendedName>
        <fullName evidence="3">IkappaB kinase</fullName>
        <ecNumber evidence="3">2.7.11.10</ecNumber>
    </recommendedName>
</protein>
<evidence type="ECO:0000256" key="11">
    <source>
        <dbReference type="ARBA" id="ARBA00023242"/>
    </source>
</evidence>
<proteinExistence type="predicted"/>
<dbReference type="Proteomes" id="UP000472264">
    <property type="component" value="Chromosome 9"/>
</dbReference>
<dbReference type="PROSITE" id="PS50011">
    <property type="entry name" value="PROTEIN_KINASE_DOM"/>
    <property type="match status" value="1"/>
</dbReference>
<dbReference type="GO" id="GO:0033209">
    <property type="term" value="P:tumor necrosis factor-mediated signaling pathway"/>
    <property type="evidence" value="ECO:0007669"/>
    <property type="project" value="TreeGrafter"/>
</dbReference>
<dbReference type="FunFam" id="1.20.1270.250:FF:000002">
    <property type="entry name" value="Putative inhibitor of nuclear factor kappa-B kinase subunit beta"/>
    <property type="match status" value="1"/>
</dbReference>
<dbReference type="SUPFAM" id="SSF54236">
    <property type="entry name" value="Ubiquitin-like"/>
    <property type="match status" value="1"/>
</dbReference>
<gene>
    <name evidence="16" type="primary">ikbkb</name>
</gene>
<dbReference type="AlphaFoldDB" id="A0A665X6U3"/>
<dbReference type="GO" id="GO:0045944">
    <property type="term" value="P:positive regulation of transcription by RNA polymerase II"/>
    <property type="evidence" value="ECO:0007669"/>
    <property type="project" value="TreeGrafter"/>
</dbReference>
<feature type="domain" description="Ubiquitin-like" evidence="15">
    <location>
        <begin position="270"/>
        <end position="336"/>
    </location>
</feature>
<dbReference type="PROSITE" id="PS00108">
    <property type="entry name" value="PROTEIN_KINASE_ST"/>
    <property type="match status" value="1"/>
</dbReference>
<reference evidence="16" key="1">
    <citation type="submission" date="2021-04" db="EMBL/GenBank/DDBJ databases">
        <authorList>
            <consortium name="Wellcome Sanger Institute Data Sharing"/>
        </authorList>
    </citation>
    <scope>NUCLEOTIDE SEQUENCE [LARGE SCALE GENOMIC DNA]</scope>
</reference>
<keyword evidence="7" id="KW-0808">Transferase</keyword>
<keyword evidence="9" id="KW-0418">Kinase</keyword>
<dbReference type="InterPro" id="IPR041185">
    <property type="entry name" value="IKBKB_SDD"/>
</dbReference>
<feature type="region of interest" description="Disordered" evidence="13">
    <location>
        <begin position="628"/>
        <end position="656"/>
    </location>
</feature>
<keyword evidence="17" id="KW-1185">Reference proteome</keyword>
<dbReference type="EC" id="2.7.11.10" evidence="3"/>
<dbReference type="InterPro" id="IPR000719">
    <property type="entry name" value="Prot_kinase_dom"/>
</dbReference>
<reference evidence="16" key="3">
    <citation type="submission" date="2025-09" db="UniProtKB">
        <authorList>
            <consortium name="Ensembl"/>
        </authorList>
    </citation>
    <scope>IDENTIFICATION</scope>
</reference>
<keyword evidence="10" id="KW-0067">ATP-binding</keyword>
<dbReference type="Gene3D" id="1.20.1270.250">
    <property type="match status" value="1"/>
</dbReference>
<evidence type="ECO:0000256" key="9">
    <source>
        <dbReference type="ARBA" id="ARBA00022777"/>
    </source>
</evidence>
<dbReference type="SUPFAM" id="SSF56112">
    <property type="entry name" value="Protein kinase-like (PK-like)"/>
    <property type="match status" value="1"/>
</dbReference>
<dbReference type="InterPro" id="IPR046375">
    <property type="entry name" value="IKBKB_SDD_sf"/>
</dbReference>
<evidence type="ECO:0000313" key="17">
    <source>
        <dbReference type="Proteomes" id="UP000472264"/>
    </source>
</evidence>
<dbReference type="GO" id="GO:0008384">
    <property type="term" value="F:IkappaB kinase activity"/>
    <property type="evidence" value="ECO:0007669"/>
    <property type="project" value="UniProtKB-EC"/>
</dbReference>
<dbReference type="Pfam" id="PF18397">
    <property type="entry name" value="IKBKB_SDD"/>
    <property type="match status" value="1"/>
</dbReference>
<dbReference type="GO" id="GO:0008385">
    <property type="term" value="C:IkappaB kinase complex"/>
    <property type="evidence" value="ECO:0007669"/>
    <property type="project" value="TreeGrafter"/>
</dbReference>
<accession>A0A665X6U3</accession>
<keyword evidence="11" id="KW-0539">Nucleus</keyword>
<dbReference type="InterPro" id="IPR011009">
    <property type="entry name" value="Kinase-like_dom_sf"/>
</dbReference>
<dbReference type="Gene3D" id="1.10.510.10">
    <property type="entry name" value="Transferase(Phosphotransferase) domain 1"/>
    <property type="match status" value="1"/>
</dbReference>
<evidence type="ECO:0000256" key="6">
    <source>
        <dbReference type="ARBA" id="ARBA00022553"/>
    </source>
</evidence>
<evidence type="ECO:0000256" key="1">
    <source>
        <dbReference type="ARBA" id="ARBA00004123"/>
    </source>
</evidence>
<evidence type="ECO:0000256" key="4">
    <source>
        <dbReference type="ARBA" id="ARBA00022490"/>
    </source>
</evidence>
<keyword evidence="6" id="KW-0597">Phosphoprotein</keyword>
<evidence type="ECO:0000256" key="3">
    <source>
        <dbReference type="ARBA" id="ARBA00012442"/>
    </source>
</evidence>
<evidence type="ECO:0000256" key="12">
    <source>
        <dbReference type="ARBA" id="ARBA00048789"/>
    </source>
</evidence>
<keyword evidence="5" id="KW-0723">Serine/threonine-protein kinase</keyword>